<dbReference type="GO" id="GO:0005634">
    <property type="term" value="C:nucleus"/>
    <property type="evidence" value="ECO:0007669"/>
    <property type="project" value="TreeGrafter"/>
</dbReference>
<dbReference type="InterPro" id="IPR007708">
    <property type="entry name" value="DBR1_C"/>
</dbReference>
<name>A0A7D9GZ59_DEKBR</name>
<dbReference type="Pfam" id="PF00149">
    <property type="entry name" value="Metallophos"/>
    <property type="match status" value="1"/>
</dbReference>
<evidence type="ECO:0000313" key="2">
    <source>
        <dbReference type="EMBL" id="VUG16084.1"/>
    </source>
</evidence>
<evidence type="ECO:0000313" key="3">
    <source>
        <dbReference type="Proteomes" id="UP000478008"/>
    </source>
</evidence>
<accession>A0A7D9GZ59</accession>
<dbReference type="PANTHER" id="PTHR12849">
    <property type="entry name" value="RNA LARIAT DEBRANCHING ENZYME"/>
    <property type="match status" value="1"/>
</dbReference>
<dbReference type="AlphaFoldDB" id="A0A7D9GZ59"/>
<dbReference type="Proteomes" id="UP000478008">
    <property type="component" value="Unassembled WGS sequence"/>
</dbReference>
<dbReference type="PANTHER" id="PTHR12849:SF0">
    <property type="entry name" value="LARIAT DEBRANCHING ENZYME"/>
    <property type="match status" value="1"/>
</dbReference>
<sequence>MKIAVEGCGHGCLNKIYQAINKQKVELLIICGDFQSVRNAADMQCLSVPPKYRRMGDFRDYYTGKKRAPVFTIFIGGNHEASNYLDELKYGGFVAPNIYYLGRTGSIWYKGLRIVGWSGIYNGGDFMKLRPESNIEYDDRRIVRSMYHYRKDDYLKMRFLKQCNKSILLSHDWPNKITEYGDTKLLLRRKPFFKKDIQHGELGSPANQELLDHLKPLYYFAAHLHVVYRAKIDWNKKRFSDGNDSSSKRVKTDLKAKNINEIELDISDLEMENGLSAIEKSEPRTQESLSPTNFLALDKCLSGRQYVEVLNVPLTNSKHPSTQHSNPDLYLDPEYIAVMKSVNKHYKDWEGLNYEQILKPSKDFEDLVEADTVQMLKIFDELDSDEYDRLFAINEHSFVQTADPKTSIVQEYQNPQTEIFKERFS</sequence>
<dbReference type="InterPro" id="IPR004843">
    <property type="entry name" value="Calcineurin-like_PHP"/>
</dbReference>
<reference evidence="2 3" key="1">
    <citation type="submission" date="2019-07" db="EMBL/GenBank/DDBJ databases">
        <authorList>
            <person name="Friedrich A."/>
            <person name="Schacherer J."/>
        </authorList>
    </citation>
    <scope>NUCLEOTIDE SEQUENCE [LARGE SCALE GENOMIC DNA]</scope>
</reference>
<evidence type="ECO:0000259" key="1">
    <source>
        <dbReference type="SMART" id="SM01124"/>
    </source>
</evidence>
<feature type="domain" description="Lariat debranching enzyme C-terminal" evidence="1">
    <location>
        <begin position="282"/>
        <end position="424"/>
    </location>
</feature>
<dbReference type="GO" id="GO:0000398">
    <property type="term" value="P:mRNA splicing, via spliceosome"/>
    <property type="evidence" value="ECO:0007669"/>
    <property type="project" value="TreeGrafter"/>
</dbReference>
<dbReference type="SMART" id="SM01124">
    <property type="entry name" value="DBR1"/>
    <property type="match status" value="1"/>
</dbReference>
<dbReference type="GO" id="GO:0008419">
    <property type="term" value="F:RNA lariat debranching enzyme activity"/>
    <property type="evidence" value="ECO:0007669"/>
    <property type="project" value="TreeGrafter"/>
</dbReference>
<proteinExistence type="predicted"/>
<protein>
    <submittedName>
        <fullName evidence="2">DEBR0S1_07118g1_1</fullName>
    </submittedName>
</protein>
<dbReference type="EMBL" id="CABFWN010000001">
    <property type="protein sequence ID" value="VUG16084.1"/>
    <property type="molecule type" value="Genomic_DNA"/>
</dbReference>
<dbReference type="Pfam" id="PF05011">
    <property type="entry name" value="DBR1"/>
    <property type="match status" value="1"/>
</dbReference>
<keyword evidence="3" id="KW-1185">Reference proteome</keyword>
<organism evidence="2 3">
    <name type="scientific">Dekkera bruxellensis</name>
    <name type="common">Brettanomyces custersii</name>
    <dbReference type="NCBI Taxonomy" id="5007"/>
    <lineage>
        <taxon>Eukaryota</taxon>
        <taxon>Fungi</taxon>
        <taxon>Dikarya</taxon>
        <taxon>Ascomycota</taxon>
        <taxon>Saccharomycotina</taxon>
        <taxon>Pichiomycetes</taxon>
        <taxon>Pichiales</taxon>
        <taxon>Pichiaceae</taxon>
        <taxon>Brettanomyces</taxon>
    </lineage>
</organism>
<gene>
    <name evidence="2" type="primary">DBR1</name>
    <name evidence="2" type="ORF">DEBR0S1_07118G</name>
</gene>
<dbReference type="InterPro" id="IPR029052">
    <property type="entry name" value="Metallo-depent_PP-like"/>
</dbReference>
<dbReference type="SUPFAM" id="SSF56300">
    <property type="entry name" value="Metallo-dependent phosphatases"/>
    <property type="match status" value="1"/>
</dbReference>
<dbReference type="Gene3D" id="3.60.21.10">
    <property type="match status" value="1"/>
</dbReference>